<protein>
    <submittedName>
        <fullName evidence="1">Uncharacterized protein</fullName>
    </submittedName>
</protein>
<dbReference type="AlphaFoldDB" id="A0A0A8YNN1"/>
<reference evidence="1" key="2">
    <citation type="journal article" date="2015" name="Data Brief">
        <title>Shoot transcriptome of the giant reed, Arundo donax.</title>
        <authorList>
            <person name="Barrero R.A."/>
            <person name="Guerrero F.D."/>
            <person name="Moolhuijzen P."/>
            <person name="Goolsby J.A."/>
            <person name="Tidwell J."/>
            <person name="Bellgard S.E."/>
            <person name="Bellgard M.I."/>
        </authorList>
    </citation>
    <scope>NUCLEOTIDE SEQUENCE</scope>
    <source>
        <tissue evidence="1">Shoot tissue taken approximately 20 cm above the soil surface</tissue>
    </source>
</reference>
<name>A0A0A8YNN1_ARUDO</name>
<accession>A0A0A8YNN1</accession>
<organism evidence="1">
    <name type="scientific">Arundo donax</name>
    <name type="common">Giant reed</name>
    <name type="synonym">Donax arundinaceus</name>
    <dbReference type="NCBI Taxonomy" id="35708"/>
    <lineage>
        <taxon>Eukaryota</taxon>
        <taxon>Viridiplantae</taxon>
        <taxon>Streptophyta</taxon>
        <taxon>Embryophyta</taxon>
        <taxon>Tracheophyta</taxon>
        <taxon>Spermatophyta</taxon>
        <taxon>Magnoliopsida</taxon>
        <taxon>Liliopsida</taxon>
        <taxon>Poales</taxon>
        <taxon>Poaceae</taxon>
        <taxon>PACMAD clade</taxon>
        <taxon>Arundinoideae</taxon>
        <taxon>Arundineae</taxon>
        <taxon>Arundo</taxon>
    </lineage>
</organism>
<dbReference type="EMBL" id="GBRH01269526">
    <property type="protein sequence ID" value="JAD28369.1"/>
    <property type="molecule type" value="Transcribed_RNA"/>
</dbReference>
<evidence type="ECO:0000313" key="1">
    <source>
        <dbReference type="EMBL" id="JAD28369.1"/>
    </source>
</evidence>
<reference evidence="1" key="1">
    <citation type="submission" date="2014-09" db="EMBL/GenBank/DDBJ databases">
        <authorList>
            <person name="Magalhaes I.L.F."/>
            <person name="Oliveira U."/>
            <person name="Santos F.R."/>
            <person name="Vidigal T.H.D.A."/>
            <person name="Brescovit A.D."/>
            <person name="Santos A.J."/>
        </authorList>
    </citation>
    <scope>NUCLEOTIDE SEQUENCE</scope>
    <source>
        <tissue evidence="1">Shoot tissue taken approximately 20 cm above the soil surface</tissue>
    </source>
</reference>
<proteinExistence type="predicted"/>
<sequence length="43" mass="4608">MPSPTYIIPSRPSCSPSGVSLPALDILSEAFHRTFGGRHPGDR</sequence>